<dbReference type="PANTHER" id="PTHR33397">
    <property type="entry name" value="UPF0331 PROTEIN YUTE"/>
    <property type="match status" value="1"/>
</dbReference>
<evidence type="ECO:0000256" key="1">
    <source>
        <dbReference type="ARBA" id="ARBA00022649"/>
    </source>
</evidence>
<dbReference type="PANTHER" id="PTHR33397:SF5">
    <property type="entry name" value="RNASE YUTE-RELATED"/>
    <property type="match status" value="1"/>
</dbReference>
<evidence type="ECO:0000313" key="5">
    <source>
        <dbReference type="EMBL" id="PIU36614.1"/>
    </source>
</evidence>
<keyword evidence="3" id="KW-0378">Hydrolase</keyword>
<dbReference type="EMBL" id="PEWY01000144">
    <property type="protein sequence ID" value="PIU36614.1"/>
    <property type="molecule type" value="Genomic_DNA"/>
</dbReference>
<evidence type="ECO:0000256" key="4">
    <source>
        <dbReference type="ARBA" id="ARBA00024207"/>
    </source>
</evidence>
<proteinExistence type="inferred from homology"/>
<dbReference type="Gene3D" id="1.20.120.580">
    <property type="entry name" value="bsu32300-like"/>
    <property type="match status" value="1"/>
</dbReference>
<sequence>MTDIDILKRKLSEIEKYFQILKPLRKKSKEVIKKDPIVYGAVERYLYLLCQATIDFAEAVISYSNLRKPGSYGEVFEILSEGDGLIGRSLSLKMVKMTGFRNILAHAYGEVDFEKLYTVLTKDINDIDEFVKKIKEKITI</sequence>
<dbReference type="InterPro" id="IPR008201">
    <property type="entry name" value="HepT-like"/>
</dbReference>
<dbReference type="InterPro" id="IPR052379">
    <property type="entry name" value="Type_VII_TA_RNase"/>
</dbReference>
<dbReference type="InterPro" id="IPR037038">
    <property type="entry name" value="HepT-like_sf"/>
</dbReference>
<dbReference type="Pfam" id="PF01934">
    <property type="entry name" value="HepT-like"/>
    <property type="match status" value="1"/>
</dbReference>
<keyword evidence="2" id="KW-0540">Nuclease</keyword>
<name>A0A2M6YSX6_9BACT</name>
<keyword evidence="1" id="KW-1277">Toxin-antitoxin system</keyword>
<dbReference type="NCBIfam" id="NF047751">
    <property type="entry name" value="HepT_toxin"/>
    <property type="match status" value="1"/>
</dbReference>
<protein>
    <submittedName>
        <fullName evidence="5">DUF86 domain-containing protein</fullName>
    </submittedName>
</protein>
<comment type="similarity">
    <text evidence="4">Belongs to the HepT RNase toxin family.</text>
</comment>
<comment type="caution">
    <text evidence="5">The sequence shown here is derived from an EMBL/GenBank/DDBJ whole genome shotgun (WGS) entry which is preliminary data.</text>
</comment>
<organism evidence="5 6">
    <name type="scientific">Candidatus Roizmanbacteria bacterium CG07_land_8_20_14_0_80_34_15</name>
    <dbReference type="NCBI Taxonomy" id="1974849"/>
    <lineage>
        <taxon>Bacteria</taxon>
        <taxon>Candidatus Roizmaniibacteriota</taxon>
    </lineage>
</organism>
<evidence type="ECO:0000256" key="2">
    <source>
        <dbReference type="ARBA" id="ARBA00022722"/>
    </source>
</evidence>
<evidence type="ECO:0000256" key="3">
    <source>
        <dbReference type="ARBA" id="ARBA00022801"/>
    </source>
</evidence>
<gene>
    <name evidence="5" type="ORF">COT02_05140</name>
</gene>
<dbReference type="AlphaFoldDB" id="A0A2M6YSX6"/>
<evidence type="ECO:0000313" key="6">
    <source>
        <dbReference type="Proteomes" id="UP000230184"/>
    </source>
</evidence>
<dbReference type="Proteomes" id="UP000230184">
    <property type="component" value="Unassembled WGS sequence"/>
</dbReference>
<accession>A0A2M6YSX6</accession>
<dbReference type="GO" id="GO:0110001">
    <property type="term" value="C:toxin-antitoxin complex"/>
    <property type="evidence" value="ECO:0007669"/>
    <property type="project" value="InterPro"/>
</dbReference>
<dbReference type="GO" id="GO:0004540">
    <property type="term" value="F:RNA nuclease activity"/>
    <property type="evidence" value="ECO:0007669"/>
    <property type="project" value="InterPro"/>
</dbReference>
<dbReference type="GO" id="GO:0016787">
    <property type="term" value="F:hydrolase activity"/>
    <property type="evidence" value="ECO:0007669"/>
    <property type="project" value="UniProtKB-KW"/>
</dbReference>
<reference evidence="6" key="1">
    <citation type="submission" date="2017-09" db="EMBL/GenBank/DDBJ databases">
        <title>Depth-based differentiation of microbial function through sediment-hosted aquifers and enrichment of novel symbionts in the deep terrestrial subsurface.</title>
        <authorList>
            <person name="Probst A.J."/>
            <person name="Ladd B."/>
            <person name="Jarett J.K."/>
            <person name="Geller-Mcgrath D.E."/>
            <person name="Sieber C.M.K."/>
            <person name="Emerson J.B."/>
            <person name="Anantharaman K."/>
            <person name="Thomas B.C."/>
            <person name="Malmstrom R."/>
            <person name="Stieglmeier M."/>
            <person name="Klingl A."/>
            <person name="Woyke T."/>
            <person name="Ryan C.M."/>
            <person name="Banfield J.F."/>
        </authorList>
    </citation>
    <scope>NUCLEOTIDE SEQUENCE [LARGE SCALE GENOMIC DNA]</scope>
</reference>